<comment type="caution">
    <text evidence="2">The sequence shown here is derived from an EMBL/GenBank/DDBJ whole genome shotgun (WGS) entry which is preliminary data.</text>
</comment>
<proteinExistence type="predicted"/>
<dbReference type="InterPro" id="IPR010359">
    <property type="entry name" value="IrrE_HExxH"/>
</dbReference>
<accession>A0A939K5F4</accession>
<dbReference type="Pfam" id="PF06114">
    <property type="entry name" value="Peptidase_M78"/>
    <property type="match status" value="1"/>
</dbReference>
<gene>
    <name evidence="2" type="ORF">J2I47_22965</name>
</gene>
<evidence type="ECO:0000313" key="2">
    <source>
        <dbReference type="EMBL" id="MBO0939429.1"/>
    </source>
</evidence>
<feature type="domain" description="IrrE N-terminal-like" evidence="1">
    <location>
        <begin position="77"/>
        <end position="122"/>
    </location>
</feature>
<dbReference type="PANTHER" id="PTHR43236:SF1">
    <property type="entry name" value="BLL7220 PROTEIN"/>
    <property type="match status" value="1"/>
</dbReference>
<organism evidence="2 3">
    <name type="scientific">Fibrella rubiginis</name>
    <dbReference type="NCBI Taxonomy" id="2817060"/>
    <lineage>
        <taxon>Bacteria</taxon>
        <taxon>Pseudomonadati</taxon>
        <taxon>Bacteroidota</taxon>
        <taxon>Cytophagia</taxon>
        <taxon>Cytophagales</taxon>
        <taxon>Spirosomataceae</taxon>
        <taxon>Fibrella</taxon>
    </lineage>
</organism>
<dbReference type="Gene3D" id="1.10.10.2910">
    <property type="match status" value="1"/>
</dbReference>
<sequence>MTVSLVPLLLEETASNFWGPLLAYKVFPIDIDRVVAFSDLPIIIVQLSNLTIRGIQLWIVQNNYPVTFSAEDRLLHGFLLAYEGRGVIFVNGTDPPEERRYTVAHEVAHFLLDHQIPRQRMIRAFGQSIIEVLDGKRPPSLSERIQFVTTDLPSLFSAHHLDNSSLTAYDRHLVWQAEQRVDALATEILAPHKEVVRRLHLEDGAQWGPCLAPIRKLLSETFGLPQLVSQSYAKHIDKHITGGNGLAKEWGMN</sequence>
<dbReference type="RefSeq" id="WP_207366955.1">
    <property type="nucleotide sequence ID" value="NZ_JAFMYV010000014.1"/>
</dbReference>
<keyword evidence="3" id="KW-1185">Reference proteome</keyword>
<name>A0A939K5F4_9BACT</name>
<dbReference type="EMBL" id="JAFMYV010000014">
    <property type="protein sequence ID" value="MBO0939429.1"/>
    <property type="molecule type" value="Genomic_DNA"/>
</dbReference>
<dbReference type="AlphaFoldDB" id="A0A939K5F4"/>
<evidence type="ECO:0000259" key="1">
    <source>
        <dbReference type="Pfam" id="PF06114"/>
    </source>
</evidence>
<dbReference type="PANTHER" id="PTHR43236">
    <property type="entry name" value="ANTITOXIN HIGA1"/>
    <property type="match status" value="1"/>
</dbReference>
<protein>
    <submittedName>
        <fullName evidence="2">ImmA/IrrE family metallo-endopeptidase</fullName>
    </submittedName>
</protein>
<dbReference type="Proteomes" id="UP000664034">
    <property type="component" value="Unassembled WGS sequence"/>
</dbReference>
<dbReference type="InterPro" id="IPR052345">
    <property type="entry name" value="Rad_response_metalloprotease"/>
</dbReference>
<reference evidence="2" key="1">
    <citation type="submission" date="2021-03" db="EMBL/GenBank/DDBJ databases">
        <title>Fibrella sp. HMF5335 genome sequencing and assembly.</title>
        <authorList>
            <person name="Kang H."/>
            <person name="Kim H."/>
            <person name="Bae S."/>
            <person name="Joh K."/>
        </authorList>
    </citation>
    <scope>NUCLEOTIDE SEQUENCE</scope>
    <source>
        <strain evidence="2">HMF5335</strain>
    </source>
</reference>
<evidence type="ECO:0000313" key="3">
    <source>
        <dbReference type="Proteomes" id="UP000664034"/>
    </source>
</evidence>